<accession>A0ACB8D2K1</accession>
<gene>
    <name evidence="1" type="ORF">HPB49_004331</name>
</gene>
<comment type="caution">
    <text evidence="1">The sequence shown here is derived from an EMBL/GenBank/DDBJ whole genome shotgun (WGS) entry which is preliminary data.</text>
</comment>
<name>A0ACB8D2K1_DERSI</name>
<evidence type="ECO:0000313" key="1">
    <source>
        <dbReference type="EMBL" id="KAH7958699.1"/>
    </source>
</evidence>
<reference evidence="1" key="1">
    <citation type="submission" date="2020-05" db="EMBL/GenBank/DDBJ databases">
        <title>Large-scale comparative analyses of tick genomes elucidate their genetic diversity and vector capacities.</title>
        <authorList>
            <person name="Jia N."/>
            <person name="Wang J."/>
            <person name="Shi W."/>
            <person name="Du L."/>
            <person name="Sun Y."/>
            <person name="Zhan W."/>
            <person name="Jiang J."/>
            <person name="Wang Q."/>
            <person name="Zhang B."/>
            <person name="Ji P."/>
            <person name="Sakyi L.B."/>
            <person name="Cui X."/>
            <person name="Yuan T."/>
            <person name="Jiang B."/>
            <person name="Yang W."/>
            <person name="Lam T.T.-Y."/>
            <person name="Chang Q."/>
            <person name="Ding S."/>
            <person name="Wang X."/>
            <person name="Zhu J."/>
            <person name="Ruan X."/>
            <person name="Zhao L."/>
            <person name="Wei J."/>
            <person name="Que T."/>
            <person name="Du C."/>
            <person name="Cheng J."/>
            <person name="Dai P."/>
            <person name="Han X."/>
            <person name="Huang E."/>
            <person name="Gao Y."/>
            <person name="Liu J."/>
            <person name="Shao H."/>
            <person name="Ye R."/>
            <person name="Li L."/>
            <person name="Wei W."/>
            <person name="Wang X."/>
            <person name="Wang C."/>
            <person name="Yang T."/>
            <person name="Huo Q."/>
            <person name="Li W."/>
            <person name="Guo W."/>
            <person name="Chen H."/>
            <person name="Zhou L."/>
            <person name="Ni X."/>
            <person name="Tian J."/>
            <person name="Zhou Y."/>
            <person name="Sheng Y."/>
            <person name="Liu T."/>
            <person name="Pan Y."/>
            <person name="Xia L."/>
            <person name="Li J."/>
            <person name="Zhao F."/>
            <person name="Cao W."/>
        </authorList>
    </citation>
    <scope>NUCLEOTIDE SEQUENCE</scope>
    <source>
        <strain evidence="1">Dsil-2018</strain>
    </source>
</reference>
<organism evidence="1 2">
    <name type="scientific">Dermacentor silvarum</name>
    <name type="common">Tick</name>
    <dbReference type="NCBI Taxonomy" id="543639"/>
    <lineage>
        <taxon>Eukaryota</taxon>
        <taxon>Metazoa</taxon>
        <taxon>Ecdysozoa</taxon>
        <taxon>Arthropoda</taxon>
        <taxon>Chelicerata</taxon>
        <taxon>Arachnida</taxon>
        <taxon>Acari</taxon>
        <taxon>Parasitiformes</taxon>
        <taxon>Ixodida</taxon>
        <taxon>Ixodoidea</taxon>
        <taxon>Ixodidae</taxon>
        <taxon>Rhipicephalinae</taxon>
        <taxon>Dermacentor</taxon>
    </lineage>
</organism>
<keyword evidence="2" id="KW-1185">Reference proteome</keyword>
<sequence>MRTQQLTHEEQQRTSHPSTQCWPPRPRTIRQPRLPEDHAEIVVRPRNSLAVTRFGKALVRDATLHSVSLTAHEVIDDIFRINPDSSIIIISTPSLDNAENYCHWRSQTRGSRICYAPDDPVIRVIPNIPAYDTAENISRRLMNSSNPTILLDRRMGSTHSALIVRL</sequence>
<proteinExistence type="predicted"/>
<dbReference type="Proteomes" id="UP000821865">
    <property type="component" value="Chromosome 3"/>
</dbReference>
<evidence type="ECO:0000313" key="2">
    <source>
        <dbReference type="Proteomes" id="UP000821865"/>
    </source>
</evidence>
<protein>
    <submittedName>
        <fullName evidence="1">Uncharacterized protein</fullName>
    </submittedName>
</protein>
<dbReference type="EMBL" id="CM023472">
    <property type="protein sequence ID" value="KAH7958699.1"/>
    <property type="molecule type" value="Genomic_DNA"/>
</dbReference>